<dbReference type="AlphaFoldDB" id="A0A2J6Q8L0"/>
<dbReference type="GO" id="GO:0008168">
    <property type="term" value="F:methyltransferase activity"/>
    <property type="evidence" value="ECO:0007669"/>
    <property type="project" value="UniProtKB-KW"/>
</dbReference>
<evidence type="ECO:0000313" key="7">
    <source>
        <dbReference type="Proteomes" id="UP000235672"/>
    </source>
</evidence>
<feature type="domain" description="Post-SET" evidence="5">
    <location>
        <begin position="123"/>
        <end position="139"/>
    </location>
</feature>
<reference evidence="6 7" key="1">
    <citation type="submission" date="2016-05" db="EMBL/GenBank/DDBJ databases">
        <title>A degradative enzymes factory behind the ericoid mycorrhizal symbiosis.</title>
        <authorList>
            <consortium name="DOE Joint Genome Institute"/>
            <person name="Martino E."/>
            <person name="Morin E."/>
            <person name="Grelet G."/>
            <person name="Kuo A."/>
            <person name="Kohler A."/>
            <person name="Daghino S."/>
            <person name="Barry K."/>
            <person name="Choi C."/>
            <person name="Cichocki N."/>
            <person name="Clum A."/>
            <person name="Copeland A."/>
            <person name="Hainaut M."/>
            <person name="Haridas S."/>
            <person name="Labutti K."/>
            <person name="Lindquist E."/>
            <person name="Lipzen A."/>
            <person name="Khouja H.-R."/>
            <person name="Murat C."/>
            <person name="Ohm R."/>
            <person name="Olson A."/>
            <person name="Spatafora J."/>
            <person name="Veneault-Fourrey C."/>
            <person name="Henrissat B."/>
            <person name="Grigoriev I."/>
            <person name="Martin F."/>
            <person name="Perotto S."/>
        </authorList>
    </citation>
    <scope>NUCLEOTIDE SEQUENCE [LARGE SCALE GENOMIC DNA]</scope>
    <source>
        <strain evidence="6 7">UAMH 7357</strain>
    </source>
</reference>
<evidence type="ECO:0000259" key="5">
    <source>
        <dbReference type="PROSITE" id="PS50868"/>
    </source>
</evidence>
<dbReference type="Proteomes" id="UP000235672">
    <property type="component" value="Unassembled WGS sequence"/>
</dbReference>
<organism evidence="6 7">
    <name type="scientific">Hyaloscypha hepaticicola</name>
    <dbReference type="NCBI Taxonomy" id="2082293"/>
    <lineage>
        <taxon>Eukaryota</taxon>
        <taxon>Fungi</taxon>
        <taxon>Dikarya</taxon>
        <taxon>Ascomycota</taxon>
        <taxon>Pezizomycotina</taxon>
        <taxon>Leotiomycetes</taxon>
        <taxon>Helotiales</taxon>
        <taxon>Hyaloscyphaceae</taxon>
        <taxon>Hyaloscypha</taxon>
    </lineage>
</organism>
<keyword evidence="1" id="KW-0489">Methyltransferase</keyword>
<dbReference type="InterPro" id="IPR046341">
    <property type="entry name" value="SET_dom_sf"/>
</dbReference>
<feature type="coiled-coil region" evidence="3">
    <location>
        <begin position="179"/>
        <end position="206"/>
    </location>
</feature>
<accession>A0A2J6Q8L0</accession>
<protein>
    <recommendedName>
        <fullName evidence="5">Post-SET domain-containing protein</fullName>
    </recommendedName>
</protein>
<feature type="region of interest" description="Disordered" evidence="4">
    <location>
        <begin position="211"/>
        <end position="246"/>
    </location>
</feature>
<dbReference type="EMBL" id="KZ613477">
    <property type="protein sequence ID" value="PMD22617.1"/>
    <property type="molecule type" value="Genomic_DNA"/>
</dbReference>
<evidence type="ECO:0000256" key="3">
    <source>
        <dbReference type="SAM" id="Coils"/>
    </source>
</evidence>
<dbReference type="OrthoDB" id="5984008at2759"/>
<sequence>MAPLTPHWSQPSHPTIQKVMIPSDPNDFTTKSISLINLPPYALYAKLSFPPCTEAEKPTYATVQKGRDEHLNLNSDLVYINHSCEPSVIFDTTSLSILAGPRGLKAGEELTFFYPSTEWDMAQGFSCFCGAETCRGYISGAKNMKPEQLEGVWLNAHIRALLEERDAGVDGVKTKDATEEALKSALDQARKMVDAAQKALDTYKSIHGRSSVDDLGSTGGKGANRQNGVGSRELSGEMGGDTKVMV</sequence>
<keyword evidence="2" id="KW-0808">Transferase</keyword>
<name>A0A2J6Q8L0_9HELO</name>
<proteinExistence type="predicted"/>
<dbReference type="PANTHER" id="PTHR12350:SF19">
    <property type="entry name" value="SET DOMAIN-CONTAINING PROTEIN"/>
    <property type="match status" value="1"/>
</dbReference>
<dbReference type="STRING" id="1745343.A0A2J6Q8L0"/>
<dbReference type="InterPro" id="IPR053201">
    <property type="entry name" value="Flavunoidine_N-MTase"/>
</dbReference>
<gene>
    <name evidence="6" type="ORF">NA56DRAFT_570459</name>
</gene>
<dbReference type="GO" id="GO:0032259">
    <property type="term" value="P:methylation"/>
    <property type="evidence" value="ECO:0007669"/>
    <property type="project" value="UniProtKB-KW"/>
</dbReference>
<keyword evidence="3" id="KW-0175">Coiled coil</keyword>
<evidence type="ECO:0000256" key="2">
    <source>
        <dbReference type="ARBA" id="ARBA00022679"/>
    </source>
</evidence>
<keyword evidence="7" id="KW-1185">Reference proteome</keyword>
<dbReference type="InterPro" id="IPR003616">
    <property type="entry name" value="Post-SET_dom"/>
</dbReference>
<dbReference type="PROSITE" id="PS50868">
    <property type="entry name" value="POST_SET"/>
    <property type="match status" value="1"/>
</dbReference>
<dbReference type="PANTHER" id="PTHR12350">
    <property type="entry name" value="HISTONE-LYSINE N-METHYLTRANSFERASE-RELATED"/>
    <property type="match status" value="1"/>
</dbReference>
<evidence type="ECO:0000256" key="1">
    <source>
        <dbReference type="ARBA" id="ARBA00022603"/>
    </source>
</evidence>
<dbReference type="SUPFAM" id="SSF82199">
    <property type="entry name" value="SET domain"/>
    <property type="match status" value="1"/>
</dbReference>
<evidence type="ECO:0000256" key="4">
    <source>
        <dbReference type="SAM" id="MobiDB-lite"/>
    </source>
</evidence>
<evidence type="ECO:0000313" key="6">
    <source>
        <dbReference type="EMBL" id="PMD22617.1"/>
    </source>
</evidence>
<dbReference type="Gene3D" id="2.170.270.10">
    <property type="entry name" value="SET domain"/>
    <property type="match status" value="1"/>
</dbReference>